<feature type="transmembrane region" description="Helical" evidence="1">
    <location>
        <begin position="197"/>
        <end position="217"/>
    </location>
</feature>
<accession>A0ABV1EQY8</accession>
<proteinExistence type="predicted"/>
<dbReference type="Pfam" id="PF19700">
    <property type="entry name" value="DUF6198"/>
    <property type="match status" value="1"/>
</dbReference>
<feature type="transmembrane region" description="Helical" evidence="1">
    <location>
        <begin position="57"/>
        <end position="84"/>
    </location>
</feature>
<name>A0ABV1EQY8_9FIRM</name>
<dbReference type="InterPro" id="IPR038750">
    <property type="entry name" value="YczE/YyaS-like"/>
</dbReference>
<sequence>MLENNGGKEAGAVRQQDGKIVMRGELALLIVVFINSMGVVLMLHSGSGLSAISSVPYAFSLVLPGLSLGTWTYLFQGLLVLTLMLLRRKVVFSYLFSFVVGFVFGNLVDLHELWIARLPQTLPVHVLCYLAGYLLIGVGVALSNRCKLPIIPTDLFPRELSFLLGGHYAVVKISFDVLCLAVTALMTGLFLGRVTGLGVGTIIAALTMGKAIGWIGARLDRRLCFVSVLEPEI</sequence>
<feature type="transmembrane region" description="Helical" evidence="1">
    <location>
        <begin position="162"/>
        <end position="191"/>
    </location>
</feature>
<evidence type="ECO:0000256" key="1">
    <source>
        <dbReference type="SAM" id="Phobius"/>
    </source>
</evidence>
<dbReference type="Proteomes" id="UP001440599">
    <property type="component" value="Unassembled WGS sequence"/>
</dbReference>
<feature type="transmembrane region" description="Helical" evidence="1">
    <location>
        <begin position="26"/>
        <end position="45"/>
    </location>
</feature>
<evidence type="ECO:0000313" key="3">
    <source>
        <dbReference type="Proteomes" id="UP001440599"/>
    </source>
</evidence>
<dbReference type="PANTHER" id="PTHR40078">
    <property type="entry name" value="INTEGRAL MEMBRANE PROTEIN-RELATED"/>
    <property type="match status" value="1"/>
</dbReference>
<gene>
    <name evidence="2" type="ORF">WMO45_10845</name>
</gene>
<feature type="transmembrane region" description="Helical" evidence="1">
    <location>
        <begin position="91"/>
        <end position="110"/>
    </location>
</feature>
<dbReference type="EMBL" id="JBBMFT010000007">
    <property type="protein sequence ID" value="MEQ2457021.1"/>
    <property type="molecule type" value="Genomic_DNA"/>
</dbReference>
<evidence type="ECO:0000313" key="2">
    <source>
        <dbReference type="EMBL" id="MEQ2457021.1"/>
    </source>
</evidence>
<dbReference type="RefSeq" id="WP_349140781.1">
    <property type="nucleotide sequence ID" value="NZ_JBBMFT010000007.1"/>
</dbReference>
<keyword evidence="1" id="KW-1133">Transmembrane helix</keyword>
<keyword evidence="3" id="KW-1185">Reference proteome</keyword>
<organism evidence="2 3">
    <name type="scientific">Flavonifractor hominis</name>
    <dbReference type="NCBI Taxonomy" id="3133178"/>
    <lineage>
        <taxon>Bacteria</taxon>
        <taxon>Bacillati</taxon>
        <taxon>Bacillota</taxon>
        <taxon>Clostridia</taxon>
        <taxon>Eubacteriales</taxon>
        <taxon>Oscillospiraceae</taxon>
        <taxon>Flavonifractor</taxon>
    </lineage>
</organism>
<keyword evidence="1" id="KW-0472">Membrane</keyword>
<comment type="caution">
    <text evidence="2">The sequence shown here is derived from an EMBL/GenBank/DDBJ whole genome shotgun (WGS) entry which is preliminary data.</text>
</comment>
<feature type="transmembrane region" description="Helical" evidence="1">
    <location>
        <begin position="122"/>
        <end position="142"/>
    </location>
</feature>
<reference evidence="2 3" key="1">
    <citation type="submission" date="2024-03" db="EMBL/GenBank/DDBJ databases">
        <title>Human intestinal bacterial collection.</title>
        <authorList>
            <person name="Pauvert C."/>
            <person name="Hitch T.C.A."/>
            <person name="Clavel T."/>
        </authorList>
    </citation>
    <scope>NUCLEOTIDE SEQUENCE [LARGE SCALE GENOMIC DNA]</scope>
    <source>
        <strain evidence="2 3">CLA-AP-H34</strain>
    </source>
</reference>
<dbReference type="PANTHER" id="PTHR40078:SF1">
    <property type="entry name" value="INTEGRAL MEMBRANE PROTEIN"/>
    <property type="match status" value="1"/>
</dbReference>
<protein>
    <submittedName>
        <fullName evidence="2">DUF6198 family protein</fullName>
    </submittedName>
</protein>
<keyword evidence="1" id="KW-0812">Transmembrane</keyword>